<organism evidence="1 2">
    <name type="scientific">Falsiroseomonas stagni DSM 19981</name>
    <dbReference type="NCBI Taxonomy" id="1123062"/>
    <lineage>
        <taxon>Bacteria</taxon>
        <taxon>Pseudomonadati</taxon>
        <taxon>Pseudomonadota</taxon>
        <taxon>Alphaproteobacteria</taxon>
        <taxon>Acetobacterales</taxon>
        <taxon>Roseomonadaceae</taxon>
        <taxon>Falsiroseomonas</taxon>
    </lineage>
</organism>
<reference evidence="1 2" key="1">
    <citation type="submission" date="2016-10" db="EMBL/GenBank/DDBJ databases">
        <authorList>
            <person name="de Groot N.N."/>
        </authorList>
    </citation>
    <scope>NUCLEOTIDE SEQUENCE [LARGE SCALE GENOMIC DNA]</scope>
    <source>
        <strain evidence="1 2">DSM 19981</strain>
    </source>
</reference>
<dbReference type="SUPFAM" id="SSF52540">
    <property type="entry name" value="P-loop containing nucleoside triphosphate hydrolases"/>
    <property type="match status" value="1"/>
</dbReference>
<gene>
    <name evidence="1" type="ORF">SAMN02745775_101906</name>
</gene>
<keyword evidence="2" id="KW-1185">Reference proteome</keyword>
<proteinExistence type="predicted"/>
<dbReference type="STRING" id="1123062.SAMN02745775_101906"/>
<dbReference type="EMBL" id="FOSQ01000001">
    <property type="protein sequence ID" value="SFK26112.1"/>
    <property type="molecule type" value="Genomic_DNA"/>
</dbReference>
<protein>
    <submittedName>
        <fullName evidence="1">Sulfotransferase family protein</fullName>
    </submittedName>
</protein>
<dbReference type="AlphaFoldDB" id="A0A1I3Y2X9"/>
<evidence type="ECO:0000313" key="1">
    <source>
        <dbReference type="EMBL" id="SFK26112.1"/>
    </source>
</evidence>
<dbReference type="OrthoDB" id="7280952at2"/>
<dbReference type="RefSeq" id="WP_092956036.1">
    <property type="nucleotide sequence ID" value="NZ_FOSQ01000001.1"/>
</dbReference>
<evidence type="ECO:0000313" key="2">
    <source>
        <dbReference type="Proteomes" id="UP000199473"/>
    </source>
</evidence>
<dbReference type="Proteomes" id="UP000199473">
    <property type="component" value="Unassembled WGS sequence"/>
</dbReference>
<accession>A0A1I3Y2X9</accession>
<sequence length="368" mass="39160">MAGPAPIILCAGQYGSASTWLYNAVHALMEAELGPVHRQFADSPDQLPRAVEAAAPLLLKTHAPTRGLRWLAARAGGRAILSIRDPRDAVASLMARFHFDYALCRDRVEQTCQALPLLPDAVPCLVLRYEDGFSQDPATLARIARFLGLKPSARLRRRVFDDLTPDAVRARIAAMMEAGALGPNPTAHSHDGTSHWHPGHVGDGLPGKFATVLTAGQAADIARRGAGFAEAFGYAMPPPARLRPGETRRLEGWGHGIACLGTGFAAPDAEGAWLAARKAVLHIPLEAGPAGTLLLEVETPAPIRRPTLSLSWDETLLLPATPMPASGVVTVPLPPRAEATEIALRLQAGARRPGRPPRLRLRAIGLSA</sequence>
<dbReference type="Gene3D" id="3.40.50.300">
    <property type="entry name" value="P-loop containing nucleotide triphosphate hydrolases"/>
    <property type="match status" value="1"/>
</dbReference>
<name>A0A1I3Y2X9_9PROT</name>
<dbReference type="InterPro" id="IPR027417">
    <property type="entry name" value="P-loop_NTPase"/>
</dbReference>
<keyword evidence="1" id="KW-0808">Transferase</keyword>
<dbReference type="GO" id="GO:0016740">
    <property type="term" value="F:transferase activity"/>
    <property type="evidence" value="ECO:0007669"/>
    <property type="project" value="UniProtKB-KW"/>
</dbReference>